<feature type="region of interest" description="Disordered" evidence="1">
    <location>
        <begin position="89"/>
        <end position="110"/>
    </location>
</feature>
<organism evidence="2">
    <name type="scientific">Cacopsylla melanoneura</name>
    <dbReference type="NCBI Taxonomy" id="428564"/>
    <lineage>
        <taxon>Eukaryota</taxon>
        <taxon>Metazoa</taxon>
        <taxon>Ecdysozoa</taxon>
        <taxon>Arthropoda</taxon>
        <taxon>Hexapoda</taxon>
        <taxon>Insecta</taxon>
        <taxon>Pterygota</taxon>
        <taxon>Neoptera</taxon>
        <taxon>Paraneoptera</taxon>
        <taxon>Hemiptera</taxon>
        <taxon>Sternorrhyncha</taxon>
        <taxon>Psylloidea</taxon>
        <taxon>Psyllidae</taxon>
        <taxon>Psyllinae</taxon>
        <taxon>Cacopsylla</taxon>
    </lineage>
</organism>
<sequence length="110" mass="12445">MLPRRNVATHLQDCNPLYSKQTGPVGNLYSQYIPRVMSSLDHSICLKCCQVVHCIEVSVLLNINFELGVNFARQECKQLPSMFHTVERVGEEWSSGSEKPTLSSLSRYTV</sequence>
<accession>A0A8D8ZMV1</accession>
<dbReference type="EMBL" id="HBUF01526041">
    <property type="protein sequence ID" value="CAG6750242.1"/>
    <property type="molecule type" value="Transcribed_RNA"/>
</dbReference>
<dbReference type="AlphaFoldDB" id="A0A8D8ZMV1"/>
<evidence type="ECO:0000256" key="1">
    <source>
        <dbReference type="SAM" id="MobiDB-lite"/>
    </source>
</evidence>
<dbReference type="EMBL" id="HBUF01526040">
    <property type="protein sequence ID" value="CAG6750241.1"/>
    <property type="molecule type" value="Transcribed_RNA"/>
</dbReference>
<name>A0A8D8ZMV1_9HEMI</name>
<protein>
    <submittedName>
        <fullName evidence="2">Uncharacterized protein</fullName>
    </submittedName>
</protein>
<proteinExistence type="predicted"/>
<dbReference type="EMBL" id="HBUF01526039">
    <property type="protein sequence ID" value="CAG6750240.1"/>
    <property type="molecule type" value="Transcribed_RNA"/>
</dbReference>
<feature type="compositionally biased region" description="Polar residues" evidence="1">
    <location>
        <begin position="94"/>
        <end position="110"/>
    </location>
</feature>
<dbReference type="EMBL" id="HBUF01526042">
    <property type="protein sequence ID" value="CAG6750243.1"/>
    <property type="molecule type" value="Transcribed_RNA"/>
</dbReference>
<evidence type="ECO:0000313" key="2">
    <source>
        <dbReference type="EMBL" id="CAG6750242.1"/>
    </source>
</evidence>
<reference evidence="2" key="1">
    <citation type="submission" date="2021-05" db="EMBL/GenBank/DDBJ databases">
        <authorList>
            <person name="Alioto T."/>
            <person name="Alioto T."/>
            <person name="Gomez Garrido J."/>
        </authorList>
    </citation>
    <scope>NUCLEOTIDE SEQUENCE</scope>
</reference>